<evidence type="ECO:0000313" key="2">
    <source>
        <dbReference type="EMBL" id="EOK11358.1"/>
    </source>
</evidence>
<name>R3I108_ENTFL</name>
<feature type="transmembrane region" description="Helical" evidence="1">
    <location>
        <begin position="57"/>
        <end position="73"/>
    </location>
</feature>
<proteinExistence type="predicted"/>
<feature type="transmembrane region" description="Helical" evidence="1">
    <location>
        <begin position="106"/>
        <end position="123"/>
    </location>
</feature>
<sequence length="244" mass="28000">MNIFLNFLGSGIFSNILAILGVILALLPQKDTISIDNSTNYYFRTTYSNSNSTTSNMEWFFGLLILIGTYIFYALLQPYFVEVLIILAFALIVRYRYLKIAFKKQMVLPLLLIITTAIIQQTLPEEIINYWKNAYKIDFNHVDTLSQILQQLKAPITEIYNLIKTISTSPLSVAILSNIVFVIFSLVFMVSDLFRKKENIKVEKLTSLIPISIIFFIVISFMFYTNPNSPARTIVTSITHFLTD</sequence>
<dbReference type="HOGENOM" id="CLU_1136678_0_0_9"/>
<evidence type="ECO:0000313" key="3">
    <source>
        <dbReference type="Proteomes" id="UP000013638"/>
    </source>
</evidence>
<feature type="transmembrane region" description="Helical" evidence="1">
    <location>
        <begin position="171"/>
        <end position="193"/>
    </location>
</feature>
<feature type="transmembrane region" description="Helical" evidence="1">
    <location>
        <begin position="205"/>
        <end position="224"/>
    </location>
</feature>
<dbReference type="PATRIC" id="fig|1169311.3.peg.2075"/>
<comment type="caution">
    <text evidence="2">The sequence shown here is derived from an EMBL/GenBank/DDBJ whole genome shotgun (WGS) entry which is preliminary data.</text>
</comment>
<dbReference type="AlphaFoldDB" id="R3I108"/>
<keyword evidence="1" id="KW-1133">Transmembrane helix</keyword>
<dbReference type="RefSeq" id="WP_010828932.1">
    <property type="nucleotide sequence ID" value="NZ_KB944862.1"/>
</dbReference>
<evidence type="ECO:0000256" key="1">
    <source>
        <dbReference type="SAM" id="Phobius"/>
    </source>
</evidence>
<organism evidence="2 3">
    <name type="scientific">Enterococcus faecalis ATCC 6055</name>
    <dbReference type="NCBI Taxonomy" id="1169311"/>
    <lineage>
        <taxon>Bacteria</taxon>
        <taxon>Bacillati</taxon>
        <taxon>Bacillota</taxon>
        <taxon>Bacilli</taxon>
        <taxon>Lactobacillales</taxon>
        <taxon>Enterococcaceae</taxon>
        <taxon>Enterococcus</taxon>
    </lineage>
</organism>
<dbReference type="EMBL" id="ASDZ01000027">
    <property type="protein sequence ID" value="EOK11358.1"/>
    <property type="molecule type" value="Genomic_DNA"/>
</dbReference>
<protein>
    <submittedName>
        <fullName evidence="2">Uncharacterized protein</fullName>
    </submittedName>
</protein>
<keyword evidence="1" id="KW-0812">Transmembrane</keyword>
<gene>
    <name evidence="2" type="ORF">WOU_02103</name>
</gene>
<dbReference type="Proteomes" id="UP000013638">
    <property type="component" value="Unassembled WGS sequence"/>
</dbReference>
<accession>R3I108</accession>
<reference evidence="2 3" key="1">
    <citation type="submission" date="2013-02" db="EMBL/GenBank/DDBJ databases">
        <title>The Genome Sequence of Enterococcus faecalis ATCC_6055.</title>
        <authorList>
            <consortium name="The Broad Institute Genome Sequencing Platform"/>
            <consortium name="The Broad Institute Genome Sequencing Center for Infectious Disease"/>
            <person name="Earl A.M."/>
            <person name="Gilmore M.S."/>
            <person name="Lebreton F."/>
            <person name="Walker B."/>
            <person name="Young S.K."/>
            <person name="Zeng Q."/>
            <person name="Gargeya S."/>
            <person name="Fitzgerald M."/>
            <person name="Haas B."/>
            <person name="Abouelleil A."/>
            <person name="Alvarado L."/>
            <person name="Arachchi H.M."/>
            <person name="Berlin A.M."/>
            <person name="Chapman S.B."/>
            <person name="Dewar J."/>
            <person name="Goldberg J."/>
            <person name="Griggs A."/>
            <person name="Gujja S."/>
            <person name="Hansen M."/>
            <person name="Howarth C."/>
            <person name="Imamovic A."/>
            <person name="Larimer J."/>
            <person name="McCowan C."/>
            <person name="Murphy C."/>
            <person name="Neiman D."/>
            <person name="Pearson M."/>
            <person name="Priest M."/>
            <person name="Roberts A."/>
            <person name="Saif S."/>
            <person name="Shea T."/>
            <person name="Sisk P."/>
            <person name="Sykes S."/>
            <person name="Wortman J."/>
            <person name="Nusbaum C."/>
            <person name="Birren B."/>
        </authorList>
    </citation>
    <scope>NUCLEOTIDE SEQUENCE [LARGE SCALE GENOMIC DNA]</scope>
    <source>
        <strain evidence="2 3">ATCC 6055</strain>
    </source>
</reference>
<feature type="transmembrane region" description="Helical" evidence="1">
    <location>
        <begin position="6"/>
        <end position="27"/>
    </location>
</feature>
<keyword evidence="1" id="KW-0472">Membrane</keyword>